<sequence length="384" mass="44110">MLSFIYTDDLSELNGDNAMAVLYAAENGRKMLGPALFKIRFPLFSKEDFLEKIVPSGILKANEVIGVEQFHTNQNLQFPSHQRIKAFGTLLMDIEKVSEFAREVVLSSQISEKVYINGLPWQILAQIRMKWESTDNENCLGIYLLCTEPKEDSIWRCRVHSATFRIVSQKKVVENSTGTLCDNMYNRKNWSGFPDFISFAELMDPSNGFYNREEDKVTLAIDITVKKENINKFVLDESKSEGTLFMEIEKMSEFAREIILSKRKSETVHIKGLPWKILAQINQWTEGIDNEKCLGIFLFCAAPNEEHWSCECSAIIRIVSQMNDVADYKVEFNDKLLNNERNGWGTSFLSFAQLMDPSKGFYNKNEDKVTVAIDFIIKEAKTDK</sequence>
<name>A0ABD2IDR2_9BILA</name>
<dbReference type="SUPFAM" id="SSF49599">
    <property type="entry name" value="TRAF domain-like"/>
    <property type="match status" value="2"/>
</dbReference>
<dbReference type="Pfam" id="PF22486">
    <property type="entry name" value="MATH_2"/>
    <property type="match status" value="2"/>
</dbReference>
<dbReference type="Gene3D" id="2.60.210.10">
    <property type="entry name" value="Apoptosis, Tumor Necrosis Factor Receptor Associated Protein 2, Chain A"/>
    <property type="match status" value="2"/>
</dbReference>
<accession>A0ABD2IDR2</accession>
<reference evidence="2 3" key="1">
    <citation type="submission" date="2024-10" db="EMBL/GenBank/DDBJ databases">
        <authorList>
            <person name="Kim D."/>
        </authorList>
    </citation>
    <scope>NUCLEOTIDE SEQUENCE [LARGE SCALE GENOMIC DNA]</scope>
    <source>
        <strain evidence="2">BH-2024</strain>
    </source>
</reference>
<organism evidence="2 3">
    <name type="scientific">Heterodera trifolii</name>
    <dbReference type="NCBI Taxonomy" id="157864"/>
    <lineage>
        <taxon>Eukaryota</taxon>
        <taxon>Metazoa</taxon>
        <taxon>Ecdysozoa</taxon>
        <taxon>Nematoda</taxon>
        <taxon>Chromadorea</taxon>
        <taxon>Rhabditida</taxon>
        <taxon>Tylenchina</taxon>
        <taxon>Tylenchomorpha</taxon>
        <taxon>Tylenchoidea</taxon>
        <taxon>Heteroderidae</taxon>
        <taxon>Heteroderinae</taxon>
        <taxon>Heterodera</taxon>
    </lineage>
</organism>
<dbReference type="EMBL" id="JBICBT010001210">
    <property type="protein sequence ID" value="KAL3078337.1"/>
    <property type="molecule type" value="Genomic_DNA"/>
</dbReference>
<keyword evidence="3" id="KW-1185">Reference proteome</keyword>
<feature type="domain" description="MATH" evidence="1">
    <location>
        <begin position="87"/>
        <end position="221"/>
    </location>
</feature>
<dbReference type="AlphaFoldDB" id="A0ABD2IDR2"/>
<dbReference type="Proteomes" id="UP001620626">
    <property type="component" value="Unassembled WGS sequence"/>
</dbReference>
<dbReference type="PANTHER" id="PTHR46162">
    <property type="entry name" value="TRAF-LIKE FAMILY PROTEIN"/>
    <property type="match status" value="1"/>
</dbReference>
<dbReference type="InterPro" id="IPR008974">
    <property type="entry name" value="TRAF-like"/>
</dbReference>
<dbReference type="PANTHER" id="PTHR46162:SF58">
    <property type="entry name" value="TRAF-LIKE FAMILY PROTEIN"/>
    <property type="match status" value="1"/>
</dbReference>
<dbReference type="SMART" id="SM00061">
    <property type="entry name" value="MATH"/>
    <property type="match status" value="2"/>
</dbReference>
<evidence type="ECO:0000259" key="1">
    <source>
        <dbReference type="PROSITE" id="PS50144"/>
    </source>
</evidence>
<dbReference type="PROSITE" id="PS50144">
    <property type="entry name" value="MATH"/>
    <property type="match status" value="1"/>
</dbReference>
<dbReference type="InterPro" id="IPR002083">
    <property type="entry name" value="MATH/TRAF_dom"/>
</dbReference>
<gene>
    <name evidence="2" type="ORF">niasHT_032743</name>
</gene>
<evidence type="ECO:0000313" key="3">
    <source>
        <dbReference type="Proteomes" id="UP001620626"/>
    </source>
</evidence>
<evidence type="ECO:0000313" key="2">
    <source>
        <dbReference type="EMBL" id="KAL3078337.1"/>
    </source>
</evidence>
<comment type="caution">
    <text evidence="2">The sequence shown here is derived from an EMBL/GenBank/DDBJ whole genome shotgun (WGS) entry which is preliminary data.</text>
</comment>
<protein>
    <recommendedName>
        <fullName evidence="1">MATH domain-containing protein</fullName>
    </recommendedName>
</protein>
<proteinExistence type="predicted"/>